<organism evidence="3 4">
    <name type="scientific">Lasiosphaeria ovina</name>
    <dbReference type="NCBI Taxonomy" id="92902"/>
    <lineage>
        <taxon>Eukaryota</taxon>
        <taxon>Fungi</taxon>
        <taxon>Dikarya</taxon>
        <taxon>Ascomycota</taxon>
        <taxon>Pezizomycotina</taxon>
        <taxon>Sordariomycetes</taxon>
        <taxon>Sordariomycetidae</taxon>
        <taxon>Sordariales</taxon>
        <taxon>Lasiosphaeriaceae</taxon>
        <taxon>Lasiosphaeria</taxon>
    </lineage>
</organism>
<gene>
    <name evidence="3" type="ORF">B0T24DRAFT_310695</name>
</gene>
<dbReference type="InterPro" id="IPR039327">
    <property type="entry name" value="CON7-like"/>
</dbReference>
<dbReference type="InterPro" id="IPR013087">
    <property type="entry name" value="Znf_C2H2_type"/>
</dbReference>
<feature type="domain" description="C2H2-type" evidence="2">
    <location>
        <begin position="51"/>
        <end position="75"/>
    </location>
</feature>
<dbReference type="EMBL" id="JAULSN010000005">
    <property type="protein sequence ID" value="KAK3371249.1"/>
    <property type="molecule type" value="Genomic_DNA"/>
</dbReference>
<dbReference type="PANTHER" id="PTHR36167:SF3">
    <property type="entry name" value="C2H2 FINGER DOMAIN TRANSCRIPTION FACTOR (EUROFUNG)-RELATED"/>
    <property type="match status" value="1"/>
</dbReference>
<dbReference type="Proteomes" id="UP001287356">
    <property type="component" value="Unassembled WGS sequence"/>
</dbReference>
<evidence type="ECO:0000313" key="3">
    <source>
        <dbReference type="EMBL" id="KAK3371249.1"/>
    </source>
</evidence>
<keyword evidence="4" id="KW-1185">Reference proteome</keyword>
<evidence type="ECO:0000313" key="4">
    <source>
        <dbReference type="Proteomes" id="UP001287356"/>
    </source>
</evidence>
<reference evidence="3" key="1">
    <citation type="journal article" date="2023" name="Mol. Phylogenet. Evol.">
        <title>Genome-scale phylogeny and comparative genomics of the fungal order Sordariales.</title>
        <authorList>
            <person name="Hensen N."/>
            <person name="Bonometti L."/>
            <person name="Westerberg I."/>
            <person name="Brannstrom I.O."/>
            <person name="Guillou S."/>
            <person name="Cros-Aarteil S."/>
            <person name="Calhoun S."/>
            <person name="Haridas S."/>
            <person name="Kuo A."/>
            <person name="Mondo S."/>
            <person name="Pangilinan J."/>
            <person name="Riley R."/>
            <person name="LaButti K."/>
            <person name="Andreopoulos B."/>
            <person name="Lipzen A."/>
            <person name="Chen C."/>
            <person name="Yan M."/>
            <person name="Daum C."/>
            <person name="Ng V."/>
            <person name="Clum A."/>
            <person name="Steindorff A."/>
            <person name="Ohm R.A."/>
            <person name="Martin F."/>
            <person name="Silar P."/>
            <person name="Natvig D.O."/>
            <person name="Lalanne C."/>
            <person name="Gautier V."/>
            <person name="Ament-Velasquez S.L."/>
            <person name="Kruys A."/>
            <person name="Hutchinson M.I."/>
            <person name="Powell A.J."/>
            <person name="Barry K."/>
            <person name="Miller A.N."/>
            <person name="Grigoriev I.V."/>
            <person name="Debuchy R."/>
            <person name="Gladieux P."/>
            <person name="Hiltunen Thoren M."/>
            <person name="Johannesson H."/>
        </authorList>
    </citation>
    <scope>NUCLEOTIDE SEQUENCE</scope>
    <source>
        <strain evidence="3">CBS 958.72</strain>
    </source>
</reference>
<dbReference type="GO" id="GO:0006355">
    <property type="term" value="P:regulation of DNA-templated transcription"/>
    <property type="evidence" value="ECO:0007669"/>
    <property type="project" value="InterPro"/>
</dbReference>
<protein>
    <recommendedName>
        <fullName evidence="2">C2H2-type domain-containing protein</fullName>
    </recommendedName>
</protein>
<dbReference type="AlphaFoldDB" id="A0AAE0N6H6"/>
<reference evidence="3" key="2">
    <citation type="submission" date="2023-06" db="EMBL/GenBank/DDBJ databases">
        <authorList>
            <consortium name="Lawrence Berkeley National Laboratory"/>
            <person name="Haridas S."/>
            <person name="Hensen N."/>
            <person name="Bonometti L."/>
            <person name="Westerberg I."/>
            <person name="Brannstrom I.O."/>
            <person name="Guillou S."/>
            <person name="Cros-Aarteil S."/>
            <person name="Calhoun S."/>
            <person name="Kuo A."/>
            <person name="Mondo S."/>
            <person name="Pangilinan J."/>
            <person name="Riley R."/>
            <person name="Labutti K."/>
            <person name="Andreopoulos B."/>
            <person name="Lipzen A."/>
            <person name="Chen C."/>
            <person name="Yanf M."/>
            <person name="Daum C."/>
            <person name="Ng V."/>
            <person name="Clum A."/>
            <person name="Steindorff A."/>
            <person name="Ohm R."/>
            <person name="Martin F."/>
            <person name="Silar P."/>
            <person name="Natvig D."/>
            <person name="Lalanne C."/>
            <person name="Gautier V."/>
            <person name="Ament-Velasquez S.L."/>
            <person name="Kruys A."/>
            <person name="Hutchinson M.I."/>
            <person name="Powell A.J."/>
            <person name="Barry K."/>
            <person name="Miller A.N."/>
            <person name="Grigoriev I.V."/>
            <person name="Debuchy R."/>
            <person name="Gladieux P."/>
            <person name="Thoren M.H."/>
            <person name="Johannesson H."/>
        </authorList>
    </citation>
    <scope>NUCLEOTIDE SEQUENCE</scope>
    <source>
        <strain evidence="3">CBS 958.72</strain>
    </source>
</reference>
<evidence type="ECO:0000259" key="2">
    <source>
        <dbReference type="PROSITE" id="PS00028"/>
    </source>
</evidence>
<sequence length="212" mass="23922">MGELACLYTPRSAAGCPSADAGAPPINTSHQTPRRKHTPKKCAEIGRSNICGWNGCESAFKHLKHLNLHVTQEGHGPRRTIPGGSIARIYACGWDGCVKPYMHIHLITHMISQEHGRNRTFEELGESRKIWKARKQQEEDTRKADEELQSTIQNGGADLWITDQGFIPVQYPLQSPTMLSTYMHQHLTEFEGNHVYDSYPSQNLSWVDTEVM</sequence>
<name>A0AAE0N6H6_9PEZI</name>
<dbReference type="PROSITE" id="PS00028">
    <property type="entry name" value="ZINC_FINGER_C2H2_1"/>
    <property type="match status" value="1"/>
</dbReference>
<evidence type="ECO:0000256" key="1">
    <source>
        <dbReference type="SAM" id="MobiDB-lite"/>
    </source>
</evidence>
<proteinExistence type="predicted"/>
<accession>A0AAE0N6H6</accession>
<comment type="caution">
    <text evidence="3">The sequence shown here is derived from an EMBL/GenBank/DDBJ whole genome shotgun (WGS) entry which is preliminary data.</text>
</comment>
<dbReference type="PANTHER" id="PTHR36167">
    <property type="entry name" value="C2H2 FINGER DOMAIN TRANSCRIPTION FACTOR (EUROFUNG)-RELATED"/>
    <property type="match status" value="1"/>
</dbReference>
<feature type="region of interest" description="Disordered" evidence="1">
    <location>
        <begin position="14"/>
        <end position="37"/>
    </location>
</feature>